<dbReference type="AlphaFoldDB" id="A0A371J0C7"/>
<name>A0A371J0C7_9FIRM</name>
<accession>A0A371J0C7</accession>
<keyword evidence="2" id="KW-0812">Transmembrane</keyword>
<dbReference type="OrthoDB" id="1803673at2"/>
<keyword evidence="2" id="KW-1133">Transmembrane helix</keyword>
<feature type="transmembrane region" description="Helical" evidence="2">
    <location>
        <begin position="6"/>
        <end position="24"/>
    </location>
</feature>
<protein>
    <submittedName>
        <fullName evidence="3">Uncharacterized protein</fullName>
    </submittedName>
</protein>
<organism evidence="3 4">
    <name type="scientific">Romboutsia weinsteinii</name>
    <dbReference type="NCBI Taxonomy" id="2020949"/>
    <lineage>
        <taxon>Bacteria</taxon>
        <taxon>Bacillati</taxon>
        <taxon>Bacillota</taxon>
        <taxon>Clostridia</taxon>
        <taxon>Peptostreptococcales</taxon>
        <taxon>Peptostreptococcaceae</taxon>
        <taxon>Romboutsia</taxon>
    </lineage>
</organism>
<keyword evidence="2" id="KW-0472">Membrane</keyword>
<gene>
    <name evidence="3" type="ORF">CHL78_014235</name>
</gene>
<evidence type="ECO:0000256" key="1">
    <source>
        <dbReference type="SAM" id="Coils"/>
    </source>
</evidence>
<feature type="coiled-coil region" evidence="1">
    <location>
        <begin position="40"/>
        <end position="74"/>
    </location>
</feature>
<dbReference type="RefSeq" id="WP_094367139.1">
    <property type="nucleotide sequence ID" value="NZ_NOJY02000031.1"/>
</dbReference>
<dbReference type="EMBL" id="NOJY02000031">
    <property type="protein sequence ID" value="RDY26252.1"/>
    <property type="molecule type" value="Genomic_DNA"/>
</dbReference>
<keyword evidence="4" id="KW-1185">Reference proteome</keyword>
<evidence type="ECO:0000313" key="4">
    <source>
        <dbReference type="Proteomes" id="UP000215694"/>
    </source>
</evidence>
<evidence type="ECO:0000313" key="3">
    <source>
        <dbReference type="EMBL" id="RDY26252.1"/>
    </source>
</evidence>
<dbReference type="Proteomes" id="UP000215694">
    <property type="component" value="Unassembled WGS sequence"/>
</dbReference>
<keyword evidence="1" id="KW-0175">Coiled coil</keyword>
<sequence length="129" mass="15117">MFKNKFIYSFLIITTTTMLLFSYIQHPNRNLICSAEYISNNDLKDENIQLKYKIETLEGTIDMLKDALRELGATTPDDAVNIWSKGIQTRNGYLQYYVLCDDMKYKFKEELSKSQRLSSWVTGYSSPWV</sequence>
<comment type="caution">
    <text evidence="3">The sequence shown here is derived from an EMBL/GenBank/DDBJ whole genome shotgun (WGS) entry which is preliminary data.</text>
</comment>
<proteinExistence type="predicted"/>
<reference evidence="3 4" key="1">
    <citation type="journal article" date="2017" name="Genome Announc.">
        <title>Draft Genome Sequence of Romboutsia weinsteinii sp. nov. Strain CCRI-19649(T) Isolated from Surface Water.</title>
        <authorList>
            <person name="Maheux A.F."/>
            <person name="Boudreau D.K."/>
            <person name="Berube E."/>
            <person name="Boissinot M."/>
            <person name="Cantin P."/>
            <person name="Raymond F."/>
            <person name="Corbeil J."/>
            <person name="Omar R.F."/>
            <person name="Bergeron M.G."/>
        </authorList>
    </citation>
    <scope>NUCLEOTIDE SEQUENCE [LARGE SCALE GENOMIC DNA]</scope>
    <source>
        <strain evidence="3 4">CCRI-19649</strain>
    </source>
</reference>
<evidence type="ECO:0000256" key="2">
    <source>
        <dbReference type="SAM" id="Phobius"/>
    </source>
</evidence>